<dbReference type="InterPro" id="IPR001469">
    <property type="entry name" value="ATP_synth_F1_dsu/esu"/>
</dbReference>
<evidence type="ECO:0000256" key="1">
    <source>
        <dbReference type="ARBA" id="ARBA00004184"/>
    </source>
</evidence>
<keyword evidence="8" id="KW-1003">Cell membrane</keyword>
<dbReference type="InterPro" id="IPR036771">
    <property type="entry name" value="ATPsynth_dsu/esu_N"/>
</dbReference>
<dbReference type="NCBIfam" id="TIGR01216">
    <property type="entry name" value="ATP_synt_epsi"/>
    <property type="match status" value="1"/>
</dbReference>
<comment type="function">
    <text evidence="8">Produces ATP from ADP in the presence of a proton gradient across the membrane.</text>
</comment>
<proteinExistence type="inferred from homology"/>
<evidence type="ECO:0000256" key="5">
    <source>
        <dbReference type="ARBA" id="ARBA00023136"/>
    </source>
</evidence>
<dbReference type="AlphaFoldDB" id="A0A2G6KGZ3"/>
<evidence type="ECO:0000256" key="4">
    <source>
        <dbReference type="ARBA" id="ARBA00023065"/>
    </source>
</evidence>
<dbReference type="GO" id="GO:0045259">
    <property type="term" value="C:proton-transporting ATP synthase complex"/>
    <property type="evidence" value="ECO:0007669"/>
    <property type="project" value="UniProtKB-KW"/>
</dbReference>
<name>A0A2G6KGZ3_9ACTN</name>
<keyword evidence="8" id="KW-0375">Hydrogen ion transport</keyword>
<comment type="similarity">
    <text evidence="2 8 9">Belongs to the ATPase epsilon chain family.</text>
</comment>
<dbReference type="Proteomes" id="UP000230914">
    <property type="component" value="Unassembled WGS sequence"/>
</dbReference>
<dbReference type="Pfam" id="PF02823">
    <property type="entry name" value="ATP-synt_DE_N"/>
    <property type="match status" value="1"/>
</dbReference>
<keyword evidence="4 8" id="KW-0406">Ion transport</keyword>
<comment type="subcellular location">
    <subcellularLocation>
        <location evidence="8">Cell membrane</location>
        <topology evidence="8">Peripheral membrane protein</topology>
    </subcellularLocation>
    <subcellularLocation>
        <location evidence="1">Endomembrane system</location>
        <topology evidence="1">Peripheral membrane protein</topology>
    </subcellularLocation>
</comment>
<sequence length="133" mass="14200">MVMRVVVVDPDEILVDESATMVITRTVEGGEIAFQPGHSPFMGALTTNHTRIVRTGGEVVDVAVHGGFVHVLDSTVTILADIAELGREIDIARAQRARERAERRLSKGPDAVASQALSRSLARLYAARVGGLG</sequence>
<evidence type="ECO:0000256" key="7">
    <source>
        <dbReference type="ARBA" id="ARBA00023310"/>
    </source>
</evidence>
<dbReference type="InterPro" id="IPR020547">
    <property type="entry name" value="ATP_synth_F1_esu_C"/>
</dbReference>
<dbReference type="PANTHER" id="PTHR13822">
    <property type="entry name" value="ATP SYNTHASE DELTA/EPSILON CHAIN"/>
    <property type="match status" value="1"/>
</dbReference>
<keyword evidence="6 8" id="KW-0139">CF(1)</keyword>
<dbReference type="CDD" id="cd12152">
    <property type="entry name" value="F1-ATPase_delta"/>
    <property type="match status" value="1"/>
</dbReference>
<evidence type="ECO:0000259" key="11">
    <source>
        <dbReference type="Pfam" id="PF02823"/>
    </source>
</evidence>
<evidence type="ECO:0000256" key="6">
    <source>
        <dbReference type="ARBA" id="ARBA00023196"/>
    </source>
</evidence>
<keyword evidence="7 8" id="KW-0066">ATP synthesis</keyword>
<reference evidence="12 13" key="1">
    <citation type="submission" date="2017-10" db="EMBL/GenBank/DDBJ databases">
        <title>Novel microbial diversity and functional potential in the marine mammal oral microbiome.</title>
        <authorList>
            <person name="Dudek N.K."/>
            <person name="Sun C.L."/>
            <person name="Burstein D."/>
            <person name="Kantor R.S."/>
            <person name="Aliaga Goltsman D.S."/>
            <person name="Bik E.M."/>
            <person name="Thomas B.C."/>
            <person name="Banfield J.F."/>
            <person name="Relman D.A."/>
        </authorList>
    </citation>
    <scope>NUCLEOTIDE SEQUENCE [LARGE SCALE GENOMIC DNA]</scope>
    <source>
        <strain evidence="12">DOLJORAL78_61_10</strain>
    </source>
</reference>
<comment type="caution">
    <text evidence="12">The sequence shown here is derived from an EMBL/GenBank/DDBJ whole genome shotgun (WGS) entry which is preliminary data.</text>
</comment>
<evidence type="ECO:0000256" key="3">
    <source>
        <dbReference type="ARBA" id="ARBA00022448"/>
    </source>
</evidence>
<dbReference type="PANTHER" id="PTHR13822:SF10">
    <property type="entry name" value="ATP SYNTHASE EPSILON CHAIN, CHLOROPLASTIC"/>
    <property type="match status" value="1"/>
</dbReference>
<protein>
    <recommendedName>
        <fullName evidence="8">ATP synthase epsilon chain</fullName>
    </recommendedName>
    <alternativeName>
        <fullName evidence="8">ATP synthase F1 sector epsilon subunit</fullName>
    </alternativeName>
    <alternativeName>
        <fullName evidence="8">F-ATPase epsilon subunit</fullName>
    </alternativeName>
</protein>
<evidence type="ECO:0000313" key="13">
    <source>
        <dbReference type="Proteomes" id="UP000230914"/>
    </source>
</evidence>
<evidence type="ECO:0000256" key="2">
    <source>
        <dbReference type="ARBA" id="ARBA00005712"/>
    </source>
</evidence>
<dbReference type="EMBL" id="PDSL01000002">
    <property type="protein sequence ID" value="PIE34905.1"/>
    <property type="molecule type" value="Genomic_DNA"/>
</dbReference>
<dbReference type="GO" id="GO:0046933">
    <property type="term" value="F:proton-transporting ATP synthase activity, rotational mechanism"/>
    <property type="evidence" value="ECO:0007669"/>
    <property type="project" value="UniProtKB-UniRule"/>
</dbReference>
<dbReference type="InterPro" id="IPR020546">
    <property type="entry name" value="ATP_synth_F1_dsu/esu_N"/>
</dbReference>
<keyword evidence="5 8" id="KW-0472">Membrane</keyword>
<dbReference type="Pfam" id="PF00401">
    <property type="entry name" value="ATP-synt_DE"/>
    <property type="match status" value="1"/>
</dbReference>
<dbReference type="HAMAP" id="MF_00530">
    <property type="entry name" value="ATP_synth_epsil_bac"/>
    <property type="match status" value="1"/>
</dbReference>
<dbReference type="GO" id="GO:0005524">
    <property type="term" value="F:ATP binding"/>
    <property type="evidence" value="ECO:0007669"/>
    <property type="project" value="UniProtKB-UniRule"/>
</dbReference>
<comment type="subunit">
    <text evidence="8 9">F-type ATPases have 2 components, CF(1) - the catalytic core - and CF(0) - the membrane proton channel. CF(1) has five subunits: alpha(3), beta(3), gamma(1), delta(1), epsilon(1). CF(0) has three main subunits: a, b and c.</text>
</comment>
<evidence type="ECO:0000313" key="12">
    <source>
        <dbReference type="EMBL" id="PIE34905.1"/>
    </source>
</evidence>
<gene>
    <name evidence="8 12" type="primary">atpC</name>
    <name evidence="12" type="ORF">CSA55_00060</name>
</gene>
<accession>A0A2G6KGZ3</accession>
<evidence type="ECO:0000256" key="8">
    <source>
        <dbReference type="HAMAP-Rule" id="MF_00530"/>
    </source>
</evidence>
<dbReference type="GO" id="GO:0012505">
    <property type="term" value="C:endomembrane system"/>
    <property type="evidence" value="ECO:0007669"/>
    <property type="project" value="UniProtKB-SubCell"/>
</dbReference>
<dbReference type="GO" id="GO:0005886">
    <property type="term" value="C:plasma membrane"/>
    <property type="evidence" value="ECO:0007669"/>
    <property type="project" value="UniProtKB-SubCell"/>
</dbReference>
<dbReference type="Gene3D" id="2.60.15.10">
    <property type="entry name" value="F0F1 ATP synthase delta/epsilon subunit, N-terminal"/>
    <property type="match status" value="1"/>
</dbReference>
<organism evidence="12 13">
    <name type="scientific">Ilumatobacter coccineus</name>
    <dbReference type="NCBI Taxonomy" id="467094"/>
    <lineage>
        <taxon>Bacteria</taxon>
        <taxon>Bacillati</taxon>
        <taxon>Actinomycetota</taxon>
        <taxon>Acidimicrobiia</taxon>
        <taxon>Acidimicrobiales</taxon>
        <taxon>Ilumatobacteraceae</taxon>
        <taxon>Ilumatobacter</taxon>
    </lineage>
</organism>
<evidence type="ECO:0000259" key="10">
    <source>
        <dbReference type="Pfam" id="PF00401"/>
    </source>
</evidence>
<feature type="domain" description="ATP synthase epsilon subunit C-terminal" evidence="10">
    <location>
        <begin position="88"/>
        <end position="127"/>
    </location>
</feature>
<dbReference type="SUPFAM" id="SSF51344">
    <property type="entry name" value="Epsilon subunit of F1F0-ATP synthase N-terminal domain"/>
    <property type="match status" value="1"/>
</dbReference>
<keyword evidence="3 8" id="KW-0813">Transport</keyword>
<feature type="domain" description="ATP synthase F1 complex delta/epsilon subunit N-terminal" evidence="11">
    <location>
        <begin position="3"/>
        <end position="83"/>
    </location>
</feature>
<evidence type="ECO:0000256" key="9">
    <source>
        <dbReference type="RuleBase" id="RU003656"/>
    </source>
</evidence>